<comment type="caution">
    <text evidence="2">The sequence shown here is derived from an EMBL/GenBank/DDBJ whole genome shotgun (WGS) entry which is preliminary data.</text>
</comment>
<evidence type="ECO:0000313" key="3">
    <source>
        <dbReference type="Proteomes" id="UP001176521"/>
    </source>
</evidence>
<dbReference type="EMBL" id="JAPDMQ010000155">
    <property type="protein sequence ID" value="KAK0532653.1"/>
    <property type="molecule type" value="Genomic_DNA"/>
</dbReference>
<protein>
    <submittedName>
        <fullName evidence="2">Uncharacterized protein</fullName>
    </submittedName>
</protein>
<keyword evidence="3" id="KW-1185">Reference proteome</keyword>
<feature type="region of interest" description="Disordered" evidence="1">
    <location>
        <begin position="62"/>
        <end position="97"/>
    </location>
</feature>
<reference evidence="2" key="1">
    <citation type="journal article" date="2023" name="PhytoFront">
        <title>Draft Genome Resources of Seven Strains of Tilletia horrida, Causal Agent of Kernel Smut of Rice.</title>
        <authorList>
            <person name="Khanal S."/>
            <person name="Antony Babu S."/>
            <person name="Zhou X.G."/>
        </authorList>
    </citation>
    <scope>NUCLEOTIDE SEQUENCE</scope>
    <source>
        <strain evidence="2">TX3</strain>
    </source>
</reference>
<feature type="compositionally biased region" description="Gly residues" evidence="1">
    <location>
        <begin position="84"/>
        <end position="94"/>
    </location>
</feature>
<evidence type="ECO:0000256" key="1">
    <source>
        <dbReference type="SAM" id="MobiDB-lite"/>
    </source>
</evidence>
<name>A0AAN6GEJ4_9BASI</name>
<feature type="compositionally biased region" description="Low complexity" evidence="1">
    <location>
        <begin position="19"/>
        <end position="37"/>
    </location>
</feature>
<dbReference type="AlphaFoldDB" id="A0AAN6GEJ4"/>
<accession>A0AAN6GEJ4</accession>
<feature type="region of interest" description="Disordered" evidence="1">
    <location>
        <begin position="19"/>
        <end position="38"/>
    </location>
</feature>
<sequence>MSSSTIAAAAAAAAAAGAPSNAGAGAGAGASSAGAPARPFNASEVTQWLNGRFRAIEAEALNPSLPPEARPEILKVPKPAGGATPQGGGAGAWGGSKKQATSFVTDIVKAAQAAGSSKK</sequence>
<dbReference type="Proteomes" id="UP001176521">
    <property type="component" value="Unassembled WGS sequence"/>
</dbReference>
<evidence type="ECO:0000313" key="2">
    <source>
        <dbReference type="EMBL" id="KAK0532653.1"/>
    </source>
</evidence>
<organism evidence="2 3">
    <name type="scientific">Tilletia horrida</name>
    <dbReference type="NCBI Taxonomy" id="155126"/>
    <lineage>
        <taxon>Eukaryota</taxon>
        <taxon>Fungi</taxon>
        <taxon>Dikarya</taxon>
        <taxon>Basidiomycota</taxon>
        <taxon>Ustilaginomycotina</taxon>
        <taxon>Exobasidiomycetes</taxon>
        <taxon>Tilletiales</taxon>
        <taxon>Tilletiaceae</taxon>
        <taxon>Tilletia</taxon>
    </lineage>
</organism>
<proteinExistence type="predicted"/>
<gene>
    <name evidence="2" type="ORF">OC842_003230</name>
</gene>